<keyword evidence="1" id="KW-1133">Transmembrane helix</keyword>
<feature type="transmembrane region" description="Helical" evidence="1">
    <location>
        <begin position="130"/>
        <end position="154"/>
    </location>
</feature>
<proteinExistence type="predicted"/>
<dbReference type="RefSeq" id="WP_108004438.1">
    <property type="nucleotide sequence ID" value="NZ_JBHEEX010000004.1"/>
</dbReference>
<feature type="transmembrane region" description="Helical" evidence="1">
    <location>
        <begin position="166"/>
        <end position="183"/>
    </location>
</feature>
<keyword evidence="3" id="KW-1185">Reference proteome</keyword>
<evidence type="ECO:0000256" key="1">
    <source>
        <dbReference type="SAM" id="Phobius"/>
    </source>
</evidence>
<organism evidence="2 3">
    <name type="scientific">Mycoplana dimorpha</name>
    <dbReference type="NCBI Taxonomy" id="28320"/>
    <lineage>
        <taxon>Bacteria</taxon>
        <taxon>Pseudomonadati</taxon>
        <taxon>Pseudomonadota</taxon>
        <taxon>Alphaproteobacteria</taxon>
        <taxon>Hyphomicrobiales</taxon>
        <taxon>Rhizobiaceae</taxon>
        <taxon>Mycoplana</taxon>
    </lineage>
</organism>
<protein>
    <submittedName>
        <fullName evidence="2">Threonine/homoserine/homoserine lactone efflux protein</fullName>
    </submittedName>
</protein>
<dbReference type="AlphaFoldDB" id="A0A2T5AZK9"/>
<feature type="transmembrane region" description="Helical" evidence="1">
    <location>
        <begin position="72"/>
        <end position="89"/>
    </location>
</feature>
<dbReference type="OrthoDB" id="6710777at2"/>
<feature type="transmembrane region" description="Helical" evidence="1">
    <location>
        <begin position="40"/>
        <end position="60"/>
    </location>
</feature>
<evidence type="ECO:0000313" key="3">
    <source>
        <dbReference type="Proteomes" id="UP000241247"/>
    </source>
</evidence>
<sequence>MISTFLLTSAIILLTPGPTNTVLAASGAARGMRRSRLLPFAEAGGYALAISVFVCAATLVRDLWWVMPAMKIAASMWLAFCAVRLWSTSPQAPMTAGPGAFGRVFFTTILNPKAMIVGTMLIPEASADEVALRVAGFVVLSTLAGFGWVALGAALPGSIRRHSYKGAAFILGGFSVAAITSAFA</sequence>
<accession>A0A2T5AZK9</accession>
<reference evidence="2 3" key="1">
    <citation type="submission" date="2018-04" db="EMBL/GenBank/DDBJ databases">
        <title>Genomic Encyclopedia of Type Strains, Phase IV (KMG-IV): sequencing the most valuable type-strain genomes for metagenomic binning, comparative biology and taxonomic classification.</title>
        <authorList>
            <person name="Goeker M."/>
        </authorList>
    </citation>
    <scope>NUCLEOTIDE SEQUENCE [LARGE SCALE GENOMIC DNA]</scope>
    <source>
        <strain evidence="2 3">DSM 7138</strain>
    </source>
</reference>
<evidence type="ECO:0000313" key="2">
    <source>
        <dbReference type="EMBL" id="PTM92169.1"/>
    </source>
</evidence>
<comment type="caution">
    <text evidence="2">The sequence shown here is derived from an EMBL/GenBank/DDBJ whole genome shotgun (WGS) entry which is preliminary data.</text>
</comment>
<dbReference type="EMBL" id="PZZZ01000008">
    <property type="protein sequence ID" value="PTM92169.1"/>
    <property type="molecule type" value="Genomic_DNA"/>
</dbReference>
<keyword evidence="1" id="KW-0812">Transmembrane</keyword>
<gene>
    <name evidence="2" type="ORF">C7449_108218</name>
</gene>
<dbReference type="Proteomes" id="UP000241247">
    <property type="component" value="Unassembled WGS sequence"/>
</dbReference>
<keyword evidence="1" id="KW-0472">Membrane</keyword>
<name>A0A2T5AZK9_MYCDI</name>